<gene>
    <name evidence="3" type="ORF">BLA29_001489</name>
</gene>
<protein>
    <recommendedName>
        <fullName evidence="1">RNA-dependent RNA polymerase</fullName>
        <ecNumber evidence="1">2.7.7.48</ecNumber>
    </recommendedName>
</protein>
<evidence type="ECO:0000313" key="3">
    <source>
        <dbReference type="EMBL" id="OTF70706.1"/>
    </source>
</evidence>
<dbReference type="GO" id="GO:0003723">
    <property type="term" value="F:RNA binding"/>
    <property type="evidence" value="ECO:0007669"/>
    <property type="project" value="UniProtKB-KW"/>
</dbReference>
<dbReference type="Pfam" id="PF05183">
    <property type="entry name" value="RdRP"/>
    <property type="match status" value="1"/>
</dbReference>
<dbReference type="GO" id="GO:0030422">
    <property type="term" value="P:siRNA processing"/>
    <property type="evidence" value="ECO:0007669"/>
    <property type="project" value="TreeGrafter"/>
</dbReference>
<comment type="similarity">
    <text evidence="1">Belongs to the RdRP family.</text>
</comment>
<dbReference type="InterPro" id="IPR007855">
    <property type="entry name" value="RDRP"/>
</dbReference>
<comment type="catalytic activity">
    <reaction evidence="1">
        <text>RNA(n) + a ribonucleoside 5'-triphosphate = RNA(n+1) + diphosphate</text>
        <dbReference type="Rhea" id="RHEA:21248"/>
        <dbReference type="Rhea" id="RHEA-COMP:14527"/>
        <dbReference type="Rhea" id="RHEA-COMP:17342"/>
        <dbReference type="ChEBI" id="CHEBI:33019"/>
        <dbReference type="ChEBI" id="CHEBI:61557"/>
        <dbReference type="ChEBI" id="CHEBI:140395"/>
        <dbReference type="EC" id="2.7.7.48"/>
    </reaction>
</comment>
<keyword evidence="1" id="KW-0548">Nucleotidyltransferase</keyword>
<dbReference type="EMBL" id="MUJZ01064367">
    <property type="protein sequence ID" value="OTF70706.1"/>
    <property type="molecule type" value="Genomic_DNA"/>
</dbReference>
<name>A0A1Y3ATC3_EURMA</name>
<keyword evidence="4" id="KW-1185">Reference proteome</keyword>
<dbReference type="InterPro" id="IPR057596">
    <property type="entry name" value="RDRP_core"/>
</dbReference>
<accession>A0A1Y3ATC3</accession>
<evidence type="ECO:0000313" key="4">
    <source>
        <dbReference type="Proteomes" id="UP000194236"/>
    </source>
</evidence>
<feature type="non-terminal residue" evidence="3">
    <location>
        <position position="1057"/>
    </location>
</feature>
<reference evidence="3 4" key="1">
    <citation type="submission" date="2017-03" db="EMBL/GenBank/DDBJ databases">
        <title>Genome Survey of Euroglyphus maynei.</title>
        <authorList>
            <person name="Arlian L.G."/>
            <person name="Morgan M.S."/>
            <person name="Rider S.D."/>
        </authorList>
    </citation>
    <scope>NUCLEOTIDE SEQUENCE [LARGE SCALE GENOMIC DNA]</scope>
    <source>
        <strain evidence="3">Arlian Lab</strain>
        <tissue evidence="3">Whole body</tissue>
    </source>
</reference>
<dbReference type="GO" id="GO:0003968">
    <property type="term" value="F:RNA-directed RNA polymerase activity"/>
    <property type="evidence" value="ECO:0007669"/>
    <property type="project" value="UniProtKB-KW"/>
</dbReference>
<keyword evidence="1" id="KW-0694">RNA-binding</keyword>
<dbReference type="Proteomes" id="UP000194236">
    <property type="component" value="Unassembled WGS sequence"/>
</dbReference>
<dbReference type="EC" id="2.7.7.48" evidence="1"/>
<feature type="domain" description="RDRP core" evidence="2">
    <location>
        <begin position="258"/>
        <end position="822"/>
    </location>
</feature>
<dbReference type="PANTHER" id="PTHR23079:SF55">
    <property type="entry name" value="RNA-DIRECTED RNA POLYMERASE"/>
    <property type="match status" value="1"/>
</dbReference>
<keyword evidence="1 3" id="KW-0696">RNA-directed RNA polymerase</keyword>
<evidence type="ECO:0000256" key="1">
    <source>
        <dbReference type="RuleBase" id="RU363098"/>
    </source>
</evidence>
<keyword evidence="1" id="KW-0808">Transferase</keyword>
<proteinExistence type="inferred from homology"/>
<dbReference type="OrthoDB" id="6513042at2759"/>
<feature type="non-terminal residue" evidence="3">
    <location>
        <position position="1"/>
    </location>
</feature>
<dbReference type="GO" id="GO:0031380">
    <property type="term" value="C:nuclear RNA-directed RNA polymerase complex"/>
    <property type="evidence" value="ECO:0007669"/>
    <property type="project" value="TreeGrafter"/>
</dbReference>
<organism evidence="3 4">
    <name type="scientific">Euroglyphus maynei</name>
    <name type="common">Mayne's house dust mite</name>
    <dbReference type="NCBI Taxonomy" id="6958"/>
    <lineage>
        <taxon>Eukaryota</taxon>
        <taxon>Metazoa</taxon>
        <taxon>Ecdysozoa</taxon>
        <taxon>Arthropoda</taxon>
        <taxon>Chelicerata</taxon>
        <taxon>Arachnida</taxon>
        <taxon>Acari</taxon>
        <taxon>Acariformes</taxon>
        <taxon>Sarcoptiformes</taxon>
        <taxon>Astigmata</taxon>
        <taxon>Psoroptidia</taxon>
        <taxon>Analgoidea</taxon>
        <taxon>Pyroglyphidae</taxon>
        <taxon>Pyroglyphinae</taxon>
        <taxon>Euroglyphus</taxon>
    </lineage>
</organism>
<evidence type="ECO:0000259" key="2">
    <source>
        <dbReference type="Pfam" id="PF05183"/>
    </source>
</evidence>
<dbReference type="AlphaFoldDB" id="A0A1Y3ATC3"/>
<comment type="caution">
    <text evidence="3">The sequence shown here is derived from an EMBL/GenBank/DDBJ whole genome shotgun (WGS) entry which is preliminary data.</text>
</comment>
<dbReference type="PANTHER" id="PTHR23079">
    <property type="entry name" value="RNA-DEPENDENT RNA POLYMERASE"/>
    <property type="match status" value="1"/>
</dbReference>
<sequence length="1057" mass="124097">KYRIEINFESIKFLAIDLSHNSDLNNVRFYLELNAPPFLFAGTKFKDVRNRTWKTRWNRINNFYECFHDETPLRSPVSFDRPRSYDPELLGYALNYRMDIRAVNTLQVLMYLSYTCKEMNPTFSLYTCRILDASDAVEMNMKQVSHMINKYFQDNFAINYACRALFFKSYAIIDSLTYENYPQKITIFVNQIKKLMSEESPSFVEEIFYSLSTLCQNRIFNLIADLDHLTNEMRPIFSLKQKKSYDRHDHVLVRKADLTPTRIQFYRPMILLRSRFANIANLDYALRLTLSEDNNKQLCAYLSDTDFIKKSIKPQLSNGIKIGDRLFEFLGSSSSQMRESGIIFYARDDKKPPLTAETIREMIGDLSEYKRKVAKYISRLGLIFSQAMTFYPYDSSTMVVKTNDLTTDNKEFCFSDGIGIISKSLAEKFLPLLRIPPNYFPSAFQIRHGGCKGMLVCYDDFKKDVIIFRDSMIKFHSEDKNLGILKFSMARLLYLNRPFIQILDQQRVPSQVFHKFFINSIKLITDSLMFEKDALKLIMTYSNRNLPYKKLSTAGLSILDEPFMRRILYHLIRYRLNELKTRVRIPLPHTIGRMAFGVIDENRKLEPGEIFFQYSELDSQNCPTGKTFIIEDETVMVTKFPCLSLGDVRKFRAVNIPQLSHIKDCLVFPAKGDRPHTDEMGGSDLDGDEFAIVWKSDLIFPGDNYKPLDFTAESADELSTDLSIDDIVDFYCDFLLENNVGQMANCHLMFSDFHPKGLHSNECQVLAKKYSISLDFQKNGVNATLNMKFKPNKNWIRPDFMEKHEFNSCYLSQKILGQFYRNCRLMENMIFMSDQYFLSLEGNGFQKLLPNLTINGWNEFETEANDAFIEYYHFAIETMEMMGIDSEAALISNVYEDKSDASGLVFDKLFKYFREKFELQAKNKSESQRLLLISAWYTICFEKCHLFQFHYRNQPLLGLPFLVPDEIIKLIAFKRKQDTNGTKDTILSYPTNDWIISFTCDLIMYWIYKLNDLFDYKMMSKLKIYKHNRWIILSEKEILNNFIKVNIHYFLMIIINF</sequence>